<dbReference type="InterPro" id="IPR006522">
    <property type="entry name" value="Phage_virion_morphogenesis"/>
</dbReference>
<dbReference type="EMBL" id="AAGAUO010000007">
    <property type="protein sequence ID" value="EBL9750318.1"/>
    <property type="molecule type" value="Genomic_DNA"/>
</dbReference>
<feature type="compositionally biased region" description="Basic residues" evidence="1">
    <location>
        <begin position="55"/>
        <end position="66"/>
    </location>
</feature>
<accession>A0A5T5CRT5</accession>
<evidence type="ECO:0000313" key="2">
    <source>
        <dbReference type="EMBL" id="EBL9750318.1"/>
    </source>
</evidence>
<sequence>MSELTALQERLAGLIASLSPAARRQMAAEIAKKLRASQQQRIRRQQAPDGTPYAARKRQPVRSKKGRIRREMFARLRTNRFMKAKGSDSAAVVEFTGRVQRMARVHQYGLKDRPNRHSREVQYSARQLLGFSCDDEKIIESLIILAFGSG</sequence>
<dbReference type="NCBIfam" id="TIGR01635">
    <property type="entry name" value="tail_comp_S"/>
    <property type="match status" value="1"/>
</dbReference>
<dbReference type="AlphaFoldDB" id="A0A5T5CRT5"/>
<proteinExistence type="predicted"/>
<organism evidence="2">
    <name type="scientific">Salmonella enterica</name>
    <name type="common">Salmonella choleraesuis</name>
    <dbReference type="NCBI Taxonomy" id="28901"/>
    <lineage>
        <taxon>Bacteria</taxon>
        <taxon>Pseudomonadati</taxon>
        <taxon>Pseudomonadota</taxon>
        <taxon>Gammaproteobacteria</taxon>
        <taxon>Enterobacterales</taxon>
        <taxon>Enterobacteriaceae</taxon>
        <taxon>Salmonella</taxon>
    </lineage>
</organism>
<reference evidence="2" key="1">
    <citation type="submission" date="2018-06" db="EMBL/GenBank/DDBJ databases">
        <authorList>
            <consortium name="PulseNet: The National Subtyping Network for Foodborne Disease Surveillance"/>
            <person name="Tarr C.L."/>
            <person name="Trees E."/>
            <person name="Katz L.S."/>
            <person name="Carleton-Romer H.A."/>
            <person name="Stroika S."/>
            <person name="Kucerova Z."/>
            <person name="Roache K.F."/>
            <person name="Sabol A.L."/>
            <person name="Besser J."/>
            <person name="Gerner-Smidt P."/>
        </authorList>
    </citation>
    <scope>NUCLEOTIDE SEQUENCE</scope>
    <source>
        <strain evidence="2">PNUSAS037975</strain>
    </source>
</reference>
<name>A0A5T5CRT5_SALER</name>
<evidence type="ECO:0000256" key="1">
    <source>
        <dbReference type="SAM" id="MobiDB-lite"/>
    </source>
</evidence>
<gene>
    <name evidence="2" type="ORF">DO074_06730</name>
</gene>
<protein>
    <submittedName>
        <fullName evidence="2">Phage virion morphogenesis protein</fullName>
    </submittedName>
</protein>
<comment type="caution">
    <text evidence="2">The sequence shown here is derived from an EMBL/GenBank/DDBJ whole genome shotgun (WGS) entry which is preliminary data.</text>
</comment>
<feature type="region of interest" description="Disordered" evidence="1">
    <location>
        <begin position="37"/>
        <end position="66"/>
    </location>
</feature>
<dbReference type="Pfam" id="PF05069">
    <property type="entry name" value="Phage_tail_S"/>
    <property type="match status" value="1"/>
</dbReference>